<evidence type="ECO:0000313" key="7">
    <source>
        <dbReference type="Proteomes" id="UP000007148"/>
    </source>
</evidence>
<protein>
    <submittedName>
        <fullName evidence="6">Related to RTM1 protein</fullName>
    </submittedName>
</protein>
<keyword evidence="4 5" id="KW-0472">Membrane</keyword>
<dbReference type="GO" id="GO:0016020">
    <property type="term" value="C:membrane"/>
    <property type="evidence" value="ECO:0007669"/>
    <property type="project" value="UniProtKB-SubCell"/>
</dbReference>
<evidence type="ECO:0000256" key="4">
    <source>
        <dbReference type="ARBA" id="ARBA00023136"/>
    </source>
</evidence>
<keyword evidence="7" id="KW-1185">Reference proteome</keyword>
<dbReference type="eggNOG" id="ENOG502RZA5">
    <property type="taxonomic scope" value="Eukaryota"/>
</dbReference>
<evidence type="ECO:0000256" key="3">
    <source>
        <dbReference type="ARBA" id="ARBA00022989"/>
    </source>
</evidence>
<proteinExistence type="predicted"/>
<gene>
    <name evidence="6" type="ORF">PIIN_01783</name>
</gene>
<comment type="subcellular location">
    <subcellularLocation>
        <location evidence="1">Membrane</location>
        <topology evidence="1">Multi-pass membrane protein</topology>
    </subcellularLocation>
</comment>
<dbReference type="AlphaFoldDB" id="G4T9B5"/>
<feature type="transmembrane region" description="Helical" evidence="5">
    <location>
        <begin position="42"/>
        <end position="59"/>
    </location>
</feature>
<dbReference type="PANTHER" id="PTHR31465">
    <property type="entry name" value="PROTEIN RTA1-RELATED"/>
    <property type="match status" value="1"/>
</dbReference>
<feature type="transmembrane region" description="Helical" evidence="5">
    <location>
        <begin position="233"/>
        <end position="253"/>
    </location>
</feature>
<feature type="transmembrane region" description="Helical" evidence="5">
    <location>
        <begin position="79"/>
        <end position="100"/>
    </location>
</feature>
<feature type="transmembrane region" description="Helical" evidence="5">
    <location>
        <begin position="12"/>
        <end position="30"/>
    </location>
</feature>
<dbReference type="OMA" id="MISKKWM"/>
<comment type="caution">
    <text evidence="6">The sequence shown here is derived from an EMBL/GenBank/DDBJ whole genome shotgun (WGS) entry which is preliminary data.</text>
</comment>
<organism evidence="6 7">
    <name type="scientific">Serendipita indica (strain DSM 11827)</name>
    <name type="common">Root endophyte fungus</name>
    <name type="synonym">Piriformospora indica</name>
    <dbReference type="NCBI Taxonomy" id="1109443"/>
    <lineage>
        <taxon>Eukaryota</taxon>
        <taxon>Fungi</taxon>
        <taxon>Dikarya</taxon>
        <taxon>Basidiomycota</taxon>
        <taxon>Agaricomycotina</taxon>
        <taxon>Agaricomycetes</taxon>
        <taxon>Sebacinales</taxon>
        <taxon>Serendipitaceae</taxon>
        <taxon>Serendipita</taxon>
    </lineage>
</organism>
<evidence type="ECO:0000256" key="5">
    <source>
        <dbReference type="SAM" id="Phobius"/>
    </source>
</evidence>
<evidence type="ECO:0000313" key="6">
    <source>
        <dbReference type="EMBL" id="CCA67914.1"/>
    </source>
</evidence>
<dbReference type="EMBL" id="CAFZ01000022">
    <property type="protein sequence ID" value="CCA67914.1"/>
    <property type="molecule type" value="Genomic_DNA"/>
</dbReference>
<reference evidence="6 7" key="1">
    <citation type="journal article" date="2011" name="PLoS Pathog.">
        <title>Endophytic Life Strategies Decoded by Genome and Transcriptome Analyses of the Mutualistic Root Symbiont Piriformospora indica.</title>
        <authorList>
            <person name="Zuccaro A."/>
            <person name="Lahrmann U."/>
            <person name="Guldener U."/>
            <person name="Langen G."/>
            <person name="Pfiffi S."/>
            <person name="Biedenkopf D."/>
            <person name="Wong P."/>
            <person name="Samans B."/>
            <person name="Grimm C."/>
            <person name="Basiewicz M."/>
            <person name="Murat C."/>
            <person name="Martin F."/>
            <person name="Kogel K.H."/>
        </authorList>
    </citation>
    <scope>NUCLEOTIDE SEQUENCE [LARGE SCALE GENOMIC DNA]</scope>
    <source>
        <strain evidence="6 7">DSM 11827</strain>
    </source>
</reference>
<dbReference type="OrthoDB" id="3358017at2759"/>
<keyword evidence="3 5" id="KW-1133">Transmembrane helix</keyword>
<feature type="transmembrane region" description="Helical" evidence="5">
    <location>
        <begin position="152"/>
        <end position="172"/>
    </location>
</feature>
<name>G4T9B5_SERID</name>
<feature type="transmembrane region" description="Helical" evidence="5">
    <location>
        <begin position="112"/>
        <end position="132"/>
    </location>
</feature>
<dbReference type="InterPro" id="IPR007568">
    <property type="entry name" value="RTA1"/>
</dbReference>
<dbReference type="PANTHER" id="PTHR31465:SF28">
    <property type="entry name" value="DOMAIN PROTEIN, PUTATIVE-RELATED"/>
    <property type="match status" value="1"/>
</dbReference>
<keyword evidence="2 5" id="KW-0812">Transmembrane</keyword>
<dbReference type="Proteomes" id="UP000007148">
    <property type="component" value="Unassembled WGS sequence"/>
</dbReference>
<evidence type="ECO:0000256" key="2">
    <source>
        <dbReference type="ARBA" id="ARBA00022692"/>
    </source>
</evidence>
<sequence>MANFTAFKEYEPSQVAAIIFIFVFLVEFVAHSWQSIRAKAWYMWPLVLSTLLEFIGYALREYCIHNRHVMTPYILSQVFIVMSPAFFAASIYMLVGRAMLYVGHGYSIIRPSWITPIFVSLDVVAICSQGGGSGIMFGGSSTLDRIKLGRNILIVGLFIQLIAFVAFLFLTISFDIKTRRALGQHVASLRPLLNVFYFSGALILLRSVYRAIEFMTIDFGSYPLTGYFYNVEWSYYVLDAIPIAIAVLAYNIWFPAKYLPKSKEERLGIKEDGATMLNNSSLELRQV</sequence>
<feature type="transmembrane region" description="Helical" evidence="5">
    <location>
        <begin position="192"/>
        <end position="209"/>
    </location>
</feature>
<dbReference type="Pfam" id="PF04479">
    <property type="entry name" value="RTA1"/>
    <property type="match status" value="1"/>
</dbReference>
<dbReference type="InParanoid" id="G4T9B5"/>
<dbReference type="HOGENOM" id="CLU_033465_3_2_1"/>
<dbReference type="STRING" id="1109443.G4T9B5"/>
<accession>G4T9B5</accession>
<evidence type="ECO:0000256" key="1">
    <source>
        <dbReference type="ARBA" id="ARBA00004141"/>
    </source>
</evidence>